<sequence length="104" mass="11629">MVLAELSSDIPGTMSEFLLQIKAGTEQRNKTAETIQNLPTITKDKLLEFLAAKVIKSPHRSKISVHVVPETDQTVSSNSTHCCGHLIQDYETFHELVFKPEISH</sequence>
<gene>
    <name evidence="1" type="ORF">DSO57_1007676</name>
</gene>
<name>A0ACC2T7E3_9FUNG</name>
<keyword evidence="2" id="KW-1185">Reference proteome</keyword>
<evidence type="ECO:0000313" key="2">
    <source>
        <dbReference type="Proteomes" id="UP001165960"/>
    </source>
</evidence>
<reference evidence="1" key="1">
    <citation type="submission" date="2022-04" db="EMBL/GenBank/DDBJ databases">
        <title>Genome of the entomopathogenic fungus Entomophthora muscae.</title>
        <authorList>
            <person name="Elya C."/>
            <person name="Lovett B.R."/>
            <person name="Lee E."/>
            <person name="Macias A.M."/>
            <person name="Hajek A.E."/>
            <person name="De Bivort B.L."/>
            <person name="Kasson M.T."/>
            <person name="De Fine Licht H.H."/>
            <person name="Stajich J.E."/>
        </authorList>
    </citation>
    <scope>NUCLEOTIDE SEQUENCE</scope>
    <source>
        <strain evidence="1">Berkeley</strain>
    </source>
</reference>
<evidence type="ECO:0000313" key="1">
    <source>
        <dbReference type="EMBL" id="KAJ9070484.1"/>
    </source>
</evidence>
<accession>A0ACC2T7E3</accession>
<organism evidence="1 2">
    <name type="scientific">Entomophthora muscae</name>
    <dbReference type="NCBI Taxonomy" id="34485"/>
    <lineage>
        <taxon>Eukaryota</taxon>
        <taxon>Fungi</taxon>
        <taxon>Fungi incertae sedis</taxon>
        <taxon>Zoopagomycota</taxon>
        <taxon>Entomophthoromycotina</taxon>
        <taxon>Entomophthoromycetes</taxon>
        <taxon>Entomophthorales</taxon>
        <taxon>Entomophthoraceae</taxon>
        <taxon>Entomophthora</taxon>
    </lineage>
</organism>
<protein>
    <submittedName>
        <fullName evidence="1">Uncharacterized protein</fullName>
    </submittedName>
</protein>
<proteinExistence type="predicted"/>
<comment type="caution">
    <text evidence="1">The sequence shown here is derived from an EMBL/GenBank/DDBJ whole genome shotgun (WGS) entry which is preliminary data.</text>
</comment>
<dbReference type="Proteomes" id="UP001165960">
    <property type="component" value="Unassembled WGS sequence"/>
</dbReference>
<dbReference type="EMBL" id="QTSX02003573">
    <property type="protein sequence ID" value="KAJ9070484.1"/>
    <property type="molecule type" value="Genomic_DNA"/>
</dbReference>